<organism evidence="7">
    <name type="scientific">Desulfobacca acetoxidans</name>
    <dbReference type="NCBI Taxonomy" id="60893"/>
    <lineage>
        <taxon>Bacteria</taxon>
        <taxon>Pseudomonadati</taxon>
        <taxon>Thermodesulfobacteriota</taxon>
        <taxon>Desulfobaccia</taxon>
        <taxon>Desulfobaccales</taxon>
        <taxon>Desulfobaccaceae</taxon>
        <taxon>Desulfobacca</taxon>
    </lineage>
</organism>
<dbReference type="InterPro" id="IPR024370">
    <property type="entry name" value="PBP_domain"/>
</dbReference>
<reference evidence="7" key="1">
    <citation type="journal article" date="2020" name="mSystems">
        <title>Genome- and Community-Level Interaction Insights into Carbon Utilization and Element Cycling Functions of Hydrothermarchaeota in Hydrothermal Sediment.</title>
        <authorList>
            <person name="Zhou Z."/>
            <person name="Liu Y."/>
            <person name="Xu W."/>
            <person name="Pan J."/>
            <person name="Luo Z.H."/>
            <person name="Li M."/>
        </authorList>
    </citation>
    <scope>NUCLEOTIDE SEQUENCE [LARGE SCALE GENOMIC DNA]</scope>
    <source>
        <strain evidence="7">SpSt-767</strain>
    </source>
</reference>
<feature type="transmembrane region" description="Helical" evidence="5">
    <location>
        <begin position="20"/>
        <end position="41"/>
    </location>
</feature>
<dbReference type="PANTHER" id="PTHR30570">
    <property type="entry name" value="PERIPLASMIC PHOSPHATE BINDING COMPONENT OF PHOSPHATE ABC TRANSPORTER"/>
    <property type="match status" value="1"/>
</dbReference>
<evidence type="ECO:0000256" key="2">
    <source>
        <dbReference type="ARBA" id="ARBA00022448"/>
    </source>
</evidence>
<gene>
    <name evidence="7" type="ORF">ENV52_08600</name>
</gene>
<dbReference type="CDD" id="cd13653">
    <property type="entry name" value="PBP2_phosphate_like_1"/>
    <property type="match status" value="1"/>
</dbReference>
<dbReference type="PANTHER" id="PTHR30570:SF1">
    <property type="entry name" value="PHOSPHATE-BINDING PROTEIN PSTS"/>
    <property type="match status" value="1"/>
</dbReference>
<dbReference type="GO" id="GO:0006817">
    <property type="term" value="P:phosphate ion transport"/>
    <property type="evidence" value="ECO:0007669"/>
    <property type="project" value="UniProtKB-UniRule"/>
</dbReference>
<dbReference type="Gene3D" id="3.40.190.10">
    <property type="entry name" value="Periplasmic binding protein-like II"/>
    <property type="match status" value="2"/>
</dbReference>
<comment type="similarity">
    <text evidence="1 4">Belongs to the PstS family.</text>
</comment>
<comment type="caution">
    <text evidence="7">The sequence shown here is derived from an EMBL/GenBank/DDBJ whole genome shotgun (WGS) entry which is preliminary data.</text>
</comment>
<dbReference type="Pfam" id="PF12849">
    <property type="entry name" value="PBP_like_2"/>
    <property type="match status" value="1"/>
</dbReference>
<evidence type="ECO:0000256" key="5">
    <source>
        <dbReference type="SAM" id="Phobius"/>
    </source>
</evidence>
<dbReference type="NCBIfam" id="TIGR02136">
    <property type="entry name" value="ptsS_2"/>
    <property type="match status" value="1"/>
</dbReference>
<dbReference type="InterPro" id="IPR011862">
    <property type="entry name" value="Phos-bd"/>
</dbReference>
<keyword evidence="5" id="KW-0812">Transmembrane</keyword>
<dbReference type="AlphaFoldDB" id="A0A7V6DQ24"/>
<name>A0A7V6DQ24_9BACT</name>
<keyword evidence="5" id="KW-1133">Transmembrane helix</keyword>
<keyword evidence="5" id="KW-0472">Membrane</keyword>
<keyword evidence="2 4" id="KW-0813">Transport</keyword>
<sequence>MIFPYKKTDRGEIRQGEISFGTLTGWGGVLLGLLLSMVWGASLGGCSFETRSKTASLCVAGSTSVQPFAEKLAEVFMNLHPEVRIDVQGGGSSAGIFAARQGAADLGASSRELAGDEKDLVEIPIAYDGIAVIVHPTNPLENLGLETLREIFQGKIRDWGELGLKAHAIHLITREEGSGTRNAFEEMVMGKSEITPAALVQDSNGAVREIVANDPHALGYISVGLVDHRVKAVKIEGVPPTRDNIRSHTYKLVRRFILVSRLPPRGCAKEFVDFILSAKGQSLLEAEGLVGIVE</sequence>
<comment type="function">
    <text evidence="4">Involved in the system for phosphate transport across the cytoplasmic membrane.</text>
</comment>
<feature type="domain" description="PBP" evidence="6">
    <location>
        <begin position="53"/>
        <end position="278"/>
    </location>
</feature>
<evidence type="ECO:0000259" key="6">
    <source>
        <dbReference type="Pfam" id="PF12849"/>
    </source>
</evidence>
<proteinExistence type="inferred from homology"/>
<dbReference type="InterPro" id="IPR050811">
    <property type="entry name" value="Phosphate_ABC_transporter"/>
</dbReference>
<keyword evidence="3" id="KW-0732">Signal</keyword>
<evidence type="ECO:0000256" key="1">
    <source>
        <dbReference type="ARBA" id="ARBA00008725"/>
    </source>
</evidence>
<evidence type="ECO:0000313" key="7">
    <source>
        <dbReference type="EMBL" id="HHS29744.1"/>
    </source>
</evidence>
<protein>
    <recommendedName>
        <fullName evidence="4">Phosphate-binding protein</fullName>
    </recommendedName>
</protein>
<accession>A0A7V6DQ24</accession>
<dbReference type="GO" id="GO:0042301">
    <property type="term" value="F:phosphate ion binding"/>
    <property type="evidence" value="ECO:0007669"/>
    <property type="project" value="UniProtKB-UniRule"/>
</dbReference>
<keyword evidence="4" id="KW-0592">Phosphate transport</keyword>
<evidence type="ECO:0000256" key="3">
    <source>
        <dbReference type="ARBA" id="ARBA00022729"/>
    </source>
</evidence>
<dbReference type="SUPFAM" id="SSF53850">
    <property type="entry name" value="Periplasmic binding protein-like II"/>
    <property type="match status" value="1"/>
</dbReference>
<dbReference type="EMBL" id="DTGR01000137">
    <property type="protein sequence ID" value="HHS29744.1"/>
    <property type="molecule type" value="Genomic_DNA"/>
</dbReference>
<evidence type="ECO:0000256" key="4">
    <source>
        <dbReference type="RuleBase" id="RU367119"/>
    </source>
</evidence>